<name>A0ACC1HMA5_9FUNG</name>
<keyword evidence="1" id="KW-0436">Ligase</keyword>
<feature type="non-terminal residue" evidence="1">
    <location>
        <position position="271"/>
    </location>
</feature>
<evidence type="ECO:0000313" key="2">
    <source>
        <dbReference type="Proteomes" id="UP001145114"/>
    </source>
</evidence>
<sequence length="271" mass="31777">MLLDLYRDTSGLRKKELADMSGGSEFKEFYSRLDDIKNYHRRHPYLTVEPMELEFVKYKPPADPSSGDSDKKNGKAKAESEEESLAFATEQDYEKLETMFSGEETLGRYLDLHTQHEEYVNLKEAEQIPYLRYIVEFYEFEKYPHKHKNLQYKEYVRNICEYLESFLARSNPLLDVQKLRREAITKFEQDWAAGKAKGWELTNDSDSQEYNELFCKACEKQFQTKATFDSHLGGRKHKKAVAKMETQGAEPKPERNGEPSKARSIAELEYI</sequence>
<evidence type="ECO:0000313" key="1">
    <source>
        <dbReference type="EMBL" id="KAJ1677145.1"/>
    </source>
</evidence>
<proteinExistence type="predicted"/>
<gene>
    <name evidence="1" type="primary">sap61_1</name>
    <name evidence="1" type="ORF">EV182_006776</name>
</gene>
<comment type="caution">
    <text evidence="1">The sequence shown here is derived from an EMBL/GenBank/DDBJ whole genome shotgun (WGS) entry which is preliminary data.</text>
</comment>
<dbReference type="Proteomes" id="UP001145114">
    <property type="component" value="Unassembled WGS sequence"/>
</dbReference>
<dbReference type="EMBL" id="JAMZIH010002907">
    <property type="protein sequence ID" value="KAJ1677145.1"/>
    <property type="molecule type" value="Genomic_DNA"/>
</dbReference>
<dbReference type="EC" id="6.5.1.1" evidence="1"/>
<reference evidence="1" key="1">
    <citation type="submission" date="2022-06" db="EMBL/GenBank/DDBJ databases">
        <title>Phylogenomic reconstructions and comparative analyses of Kickxellomycotina fungi.</title>
        <authorList>
            <person name="Reynolds N.K."/>
            <person name="Stajich J.E."/>
            <person name="Barry K."/>
            <person name="Grigoriev I.V."/>
            <person name="Crous P."/>
            <person name="Smith M.E."/>
        </authorList>
    </citation>
    <scope>NUCLEOTIDE SEQUENCE</scope>
    <source>
        <strain evidence="1">RSA 2271</strain>
    </source>
</reference>
<organism evidence="1 2">
    <name type="scientific">Spiromyces aspiralis</name>
    <dbReference type="NCBI Taxonomy" id="68401"/>
    <lineage>
        <taxon>Eukaryota</taxon>
        <taxon>Fungi</taxon>
        <taxon>Fungi incertae sedis</taxon>
        <taxon>Zoopagomycota</taxon>
        <taxon>Kickxellomycotina</taxon>
        <taxon>Kickxellomycetes</taxon>
        <taxon>Kickxellales</taxon>
        <taxon>Kickxellaceae</taxon>
        <taxon>Spiromyces</taxon>
    </lineage>
</organism>
<accession>A0ACC1HMA5</accession>
<keyword evidence="2" id="KW-1185">Reference proteome</keyword>
<protein>
    <submittedName>
        <fullName evidence="1">Pre-mRNA-splicing factor sap61</fullName>
        <ecNumber evidence="1">6.5.1.1</ecNumber>
    </submittedName>
</protein>